<evidence type="ECO:0000313" key="9">
    <source>
        <dbReference type="Proteomes" id="UP001518989"/>
    </source>
</evidence>
<dbReference type="SUPFAM" id="SSF56014">
    <property type="entry name" value="Nitrite and sulphite reductase 4Fe-4S domain-like"/>
    <property type="match status" value="1"/>
</dbReference>
<feature type="domain" description="Nitrite/Sulfite reductase ferredoxin-like" evidence="7">
    <location>
        <begin position="16"/>
        <end position="74"/>
    </location>
</feature>
<dbReference type="InterPro" id="IPR045854">
    <property type="entry name" value="NO2/SO3_Rdtase_4Fe4S_sf"/>
</dbReference>
<evidence type="ECO:0000256" key="5">
    <source>
        <dbReference type="ARBA" id="ARBA00023004"/>
    </source>
</evidence>
<keyword evidence="4" id="KW-0560">Oxidoreductase</keyword>
<keyword evidence="1" id="KW-0004">4Fe-4S</keyword>
<keyword evidence="6" id="KW-0411">Iron-sulfur</keyword>
<protein>
    <submittedName>
        <fullName evidence="8">Precorrin-3B synthase</fullName>
    </submittedName>
</protein>
<keyword evidence="2" id="KW-0349">Heme</keyword>
<comment type="caution">
    <text evidence="8">The sequence shown here is derived from an EMBL/GenBank/DDBJ whole genome shotgun (WGS) entry which is preliminary data.</text>
</comment>
<sequence>MTAPAPRGWCPSLHEPMESGDGLLLRVRPPAAGLRAADARLLARMAARHGNGRIDLTQRANFQPRGFSPASARAFAGAMVAAGLAAADPVVERGRNLLAPPLLGVDATLHPGTAALVAAMAAAMRAWPVLPAKFGVVVDGGGLLPLPMQADIGARPGEIHVGGAMASCDDIPAAATRLAQWFAGRSEPRMRHAVTVLGAGAILRAVGLAPRPAPPAPPAPRSVGRLPGALGVAPAFGALEAAQLEILADLAETGDGTLRLTPWRTLLLPGVIALPEGLITDADDPRLRIRACTGAPGCASGWIETRAAAAQAATHGIPGLLHVSGCGKGCAHPGPAPRLLLGTARGFAVARDARAAAPPEQDGLTLDAALEALS</sequence>
<evidence type="ECO:0000256" key="2">
    <source>
        <dbReference type="ARBA" id="ARBA00022617"/>
    </source>
</evidence>
<dbReference type="InterPro" id="IPR036136">
    <property type="entry name" value="Nit/Sulf_reduc_fer-like_dom_sf"/>
</dbReference>
<dbReference type="EMBL" id="JACTNG010000009">
    <property type="protein sequence ID" value="MBO1080579.1"/>
    <property type="molecule type" value="Genomic_DNA"/>
</dbReference>
<evidence type="ECO:0000256" key="6">
    <source>
        <dbReference type="ARBA" id="ARBA00023014"/>
    </source>
</evidence>
<evidence type="ECO:0000256" key="3">
    <source>
        <dbReference type="ARBA" id="ARBA00022723"/>
    </source>
</evidence>
<accession>A0ABS3KSX3</accession>
<reference evidence="8 9" key="1">
    <citation type="submission" date="2020-09" db="EMBL/GenBank/DDBJ databases">
        <title>Roseomonas.</title>
        <authorList>
            <person name="Zhu W."/>
        </authorList>
    </citation>
    <scope>NUCLEOTIDE SEQUENCE [LARGE SCALE GENOMIC DNA]</scope>
    <source>
        <strain evidence="8 9">573</strain>
    </source>
</reference>
<dbReference type="PANTHER" id="PTHR32439:SF9">
    <property type="entry name" value="BLR3264 PROTEIN"/>
    <property type="match status" value="1"/>
</dbReference>
<dbReference type="SUPFAM" id="SSF55124">
    <property type="entry name" value="Nitrite/Sulfite reductase N-terminal domain-like"/>
    <property type="match status" value="2"/>
</dbReference>
<dbReference type="Pfam" id="PF03460">
    <property type="entry name" value="NIR_SIR_ferr"/>
    <property type="match status" value="2"/>
</dbReference>
<dbReference type="RefSeq" id="WP_207418640.1">
    <property type="nucleotide sequence ID" value="NZ_CP061177.1"/>
</dbReference>
<dbReference type="PANTHER" id="PTHR32439">
    <property type="entry name" value="FERREDOXIN--NITRITE REDUCTASE, CHLOROPLASTIC"/>
    <property type="match status" value="1"/>
</dbReference>
<dbReference type="InterPro" id="IPR051329">
    <property type="entry name" value="NIR_SIR_4Fe-4S"/>
</dbReference>
<dbReference type="Gene3D" id="3.90.480.20">
    <property type="match status" value="2"/>
</dbReference>
<proteinExistence type="predicted"/>
<keyword evidence="5" id="KW-0408">Iron</keyword>
<dbReference type="Proteomes" id="UP001518989">
    <property type="component" value="Unassembled WGS sequence"/>
</dbReference>
<name>A0ABS3KSX3_9PROT</name>
<dbReference type="InterPro" id="IPR005117">
    <property type="entry name" value="NiRdtase/SiRdtase_haem-b_fer"/>
</dbReference>
<gene>
    <name evidence="8" type="ORF">IAI61_16160</name>
</gene>
<evidence type="ECO:0000259" key="7">
    <source>
        <dbReference type="Pfam" id="PF03460"/>
    </source>
</evidence>
<keyword evidence="3" id="KW-0479">Metal-binding</keyword>
<organism evidence="8 9">
    <name type="scientific">Roseomonas haemaphysalidis</name>
    <dbReference type="NCBI Taxonomy" id="2768162"/>
    <lineage>
        <taxon>Bacteria</taxon>
        <taxon>Pseudomonadati</taxon>
        <taxon>Pseudomonadota</taxon>
        <taxon>Alphaproteobacteria</taxon>
        <taxon>Acetobacterales</taxon>
        <taxon>Roseomonadaceae</taxon>
        <taxon>Roseomonas</taxon>
    </lineage>
</organism>
<evidence type="ECO:0000256" key="4">
    <source>
        <dbReference type="ARBA" id="ARBA00023002"/>
    </source>
</evidence>
<evidence type="ECO:0000313" key="8">
    <source>
        <dbReference type="EMBL" id="MBO1080579.1"/>
    </source>
</evidence>
<evidence type="ECO:0000256" key="1">
    <source>
        <dbReference type="ARBA" id="ARBA00022485"/>
    </source>
</evidence>
<feature type="domain" description="Nitrite/Sulfite reductase ferredoxin-like" evidence="7">
    <location>
        <begin position="229"/>
        <end position="271"/>
    </location>
</feature>
<keyword evidence="9" id="KW-1185">Reference proteome</keyword>